<dbReference type="Proteomes" id="UP000675653">
    <property type="component" value="Unassembled WGS sequence"/>
</dbReference>
<comment type="caution">
    <text evidence="3">The sequence shown here is derived from an EMBL/GenBank/DDBJ whole genome shotgun (WGS) entry which is preliminary data.</text>
</comment>
<dbReference type="Pfam" id="PF20249">
    <property type="entry name" value="VasX_N"/>
    <property type="match status" value="1"/>
</dbReference>
<proteinExistence type="predicted"/>
<organism evidence="3 4">
    <name type="scientific">Aeromonas popoffii</name>
    <dbReference type="NCBI Taxonomy" id="70856"/>
    <lineage>
        <taxon>Bacteria</taxon>
        <taxon>Pseudomonadati</taxon>
        <taxon>Pseudomonadota</taxon>
        <taxon>Gammaproteobacteria</taxon>
        <taxon>Aeromonadales</taxon>
        <taxon>Aeromonadaceae</taxon>
        <taxon>Aeromonas</taxon>
    </lineage>
</organism>
<evidence type="ECO:0000256" key="1">
    <source>
        <dbReference type="SAM" id="Coils"/>
    </source>
</evidence>
<protein>
    <recommendedName>
        <fullName evidence="2">Toxin VasX N-terminal region domain-containing protein</fullName>
    </recommendedName>
</protein>
<feature type="coiled-coil region" evidence="1">
    <location>
        <begin position="561"/>
        <end position="591"/>
    </location>
</feature>
<sequence>MTALKDAKAGNKSKDVKFPAGTCPHSQETLQLIPLRYGLVEGPNPAGELAMPYKTASKPLGIRLIRDGWIYAVVGSNSSAILHEYRVKGGKIEVLLWNKADVSADVRTTSVGDAKMIFKRNEPLYVAYSEVQWTAKKCSQVIKSASQRKRLMQSVSLSSVHPEKGAKDLLTQAQAEQWVAECVAAQPVREKTSLRQETPYHWEYDHLYKKKSAAELRQTVSPECEQNYLFIVLQDDIGVLRDLSAYQDQVATWINEWQQDEVLSQKYSEACYIESQLELGQEMLEQAKKSMTPDELETLKEQHQRQVEGVSAGKIWDGSAGQQGIEDVINRPEMEAFLKEQRKLHQRWEQLLSRITQDRVALFPRFYHAAWYFDVASSEQVKEALAAEYSCIQDLCRTDEAISSVSKQLDKMPWVLYPLSYTAAPDELAKLQESINSRLKDFETLRTLPNQQAELANQITMLAGRLNSASADLLSGQVAVLLDQKLAAFADLIRTSYRPAVTAGLANALQGMFEQLNATAQFTPADLLRPMGNAARITLLQGHAIQGITVSFASGAELTNFNQISQEVMSLRSVNKSLKNELRQLKTAQRRSGRSNPRIAAINNERKINQRRLDMVEPILQRAMSPVGPGPAKVGYQIAGLSADEMRHFQTLAQDQDALYRGARSRWSAGTLDTLGFLIAFWQGYNFYHTTRNWVAGKANATDFLRDLWTVSSSIFAAVQGLLTTHDLAALRTVSGELASLKIMARLGRMTAVLGGASYGAALAANAFKFYQATDATLAALRSGDRRKSAKSALELVTSGAQIGINGYGLWRSIQITRQVMQVAPAARAALWAANGGRLLTLTMRMTVLGLIASAVEVGITVAFNRSYLPDYLAWFEQTRWGRSPRFTSLAASHLALARISAKPMAELKMVGKEMMLSLTFPALRLDDLTKAGVAMAVYWGSANLRNEWQVWSELLEQQWVCLSQPGAPLQLGLPIYPEERAAFSIAIALSYKPTPEAAPDTLYLQKEGTSQPGPLQQVKLLKVRQSTTARPLTAEVVITPELHPSQQQEPAK</sequence>
<dbReference type="CDD" id="cd20708">
    <property type="entry name" value="MIX_IV"/>
    <property type="match status" value="1"/>
</dbReference>
<dbReference type="EMBL" id="JAGRZL010000028">
    <property type="protein sequence ID" value="MBR7629533.1"/>
    <property type="molecule type" value="Genomic_DNA"/>
</dbReference>
<dbReference type="RefSeq" id="WP_212513609.1">
    <property type="nucleotide sequence ID" value="NZ_CAWQDX010000050.1"/>
</dbReference>
<name>A0ABS5GR92_9GAMM</name>
<evidence type="ECO:0000313" key="3">
    <source>
        <dbReference type="EMBL" id="MBR7629533.1"/>
    </source>
</evidence>
<accession>A0ABS5GR92</accession>
<gene>
    <name evidence="3" type="ORF">KAT72_10990</name>
</gene>
<keyword evidence="4" id="KW-1185">Reference proteome</keyword>
<evidence type="ECO:0000313" key="4">
    <source>
        <dbReference type="Proteomes" id="UP000675653"/>
    </source>
</evidence>
<reference evidence="3 4" key="1">
    <citation type="submission" date="2021-04" db="EMBL/GenBank/DDBJ databases">
        <title>Draft Genome of Aeromonas popoffii ID682, isolated from a natural water source in Idaho.</title>
        <authorList>
            <person name="Testerman T."/>
            <person name="Graf J."/>
        </authorList>
    </citation>
    <scope>NUCLEOTIDE SEQUENCE [LARGE SCALE GENOMIC DNA]</scope>
    <source>
        <strain evidence="3 4">ID682</strain>
    </source>
</reference>
<feature type="domain" description="Toxin VasX N-terminal region" evidence="2">
    <location>
        <begin position="23"/>
        <end position="160"/>
    </location>
</feature>
<keyword evidence="1" id="KW-0175">Coiled coil</keyword>
<dbReference type="InterPro" id="IPR046864">
    <property type="entry name" value="VasX_N"/>
</dbReference>
<evidence type="ECO:0000259" key="2">
    <source>
        <dbReference type="Pfam" id="PF20249"/>
    </source>
</evidence>